<gene>
    <name evidence="2" type="ordered locus">P700755_001024</name>
</gene>
<reference evidence="2" key="2">
    <citation type="submission" date="2012-09" db="EMBL/GenBank/DDBJ databases">
        <title>The complete sequence of Psychroflexus torquis an extreme psychrophile from sea-ice that is stimulated by light.</title>
        <authorList>
            <person name="Feng S."/>
            <person name="Powell S.M."/>
            <person name="Bowman J.P."/>
        </authorList>
    </citation>
    <scope>NUCLEOTIDE SEQUENCE [LARGE SCALE GENOMIC DNA]</scope>
    <source>
        <strain evidence="2">ATCC 700755</strain>
    </source>
</reference>
<dbReference type="OrthoDB" id="1441212at2"/>
<dbReference type="EMBL" id="CP003879">
    <property type="protein sequence ID" value="AFU67996.1"/>
    <property type="molecule type" value="Genomic_DNA"/>
</dbReference>
<sequence length="143" mass="15802">MKHISRLIVLLLLTSPFISCDDYEDFEEDRDTVVGFSRVLGSSNVNLDPGDSRDKTAVVFVSDVSNSERSFGIEIDTEENEITTDNFTFDSQVIIPANERTAEITITVTNNSLPIESQRIAIKIVNSPNYVTGGNAGLNSRTR</sequence>
<protein>
    <recommendedName>
        <fullName evidence="4">DUF4843 domain-containing protein</fullName>
    </recommendedName>
</protein>
<dbReference type="Proteomes" id="UP000008514">
    <property type="component" value="Chromosome"/>
</dbReference>
<dbReference type="STRING" id="313595.P700755_001024"/>
<name>K4IG20_PSYTT</name>
<dbReference type="KEGG" id="ptq:P700755_001024"/>
<organism evidence="2 3">
    <name type="scientific">Psychroflexus torquis (strain ATCC 700755 / CIP 106069 / ACAM 623)</name>
    <dbReference type="NCBI Taxonomy" id="313595"/>
    <lineage>
        <taxon>Bacteria</taxon>
        <taxon>Pseudomonadati</taxon>
        <taxon>Bacteroidota</taxon>
        <taxon>Flavobacteriia</taxon>
        <taxon>Flavobacteriales</taxon>
        <taxon>Flavobacteriaceae</taxon>
        <taxon>Psychroflexus</taxon>
    </lineage>
</organism>
<dbReference type="RefSeq" id="WP_015023602.1">
    <property type="nucleotide sequence ID" value="NC_018721.1"/>
</dbReference>
<evidence type="ECO:0000313" key="3">
    <source>
        <dbReference type="Proteomes" id="UP000008514"/>
    </source>
</evidence>
<feature type="chain" id="PRO_5003877717" description="DUF4843 domain-containing protein" evidence="1">
    <location>
        <begin position="21"/>
        <end position="143"/>
    </location>
</feature>
<accession>K4IG20</accession>
<evidence type="ECO:0008006" key="4">
    <source>
        <dbReference type="Google" id="ProtNLM"/>
    </source>
</evidence>
<dbReference type="HOGENOM" id="CLU_1804609_0_0_10"/>
<evidence type="ECO:0000313" key="2">
    <source>
        <dbReference type="EMBL" id="AFU67996.1"/>
    </source>
</evidence>
<reference evidence="2" key="1">
    <citation type="submission" date="2006-03" db="EMBL/GenBank/DDBJ databases">
        <authorList>
            <person name="Bowman J."/>
            <person name="Ferriera S."/>
            <person name="Johnson J."/>
            <person name="Kravitz S."/>
            <person name="Halpern A."/>
            <person name="Remington K."/>
            <person name="Beeson K."/>
            <person name="Tran B."/>
            <person name="Rogers Y.-H."/>
            <person name="Friedman R."/>
            <person name="Venter J.C."/>
        </authorList>
    </citation>
    <scope>NUCLEOTIDE SEQUENCE [LARGE SCALE GENOMIC DNA]</scope>
    <source>
        <strain evidence="2">ATCC 700755</strain>
    </source>
</reference>
<dbReference type="AlphaFoldDB" id="K4IG20"/>
<proteinExistence type="predicted"/>
<dbReference type="eggNOG" id="ENOG5033MR4">
    <property type="taxonomic scope" value="Bacteria"/>
</dbReference>
<evidence type="ECO:0000256" key="1">
    <source>
        <dbReference type="SAM" id="SignalP"/>
    </source>
</evidence>
<keyword evidence="3" id="KW-1185">Reference proteome</keyword>
<feature type="signal peptide" evidence="1">
    <location>
        <begin position="1"/>
        <end position="20"/>
    </location>
</feature>
<keyword evidence="1" id="KW-0732">Signal</keyword>